<keyword evidence="3" id="KW-1185">Reference proteome</keyword>
<dbReference type="EMBL" id="JAIWYP010000004">
    <property type="protein sequence ID" value="KAH3842761.1"/>
    <property type="molecule type" value="Genomic_DNA"/>
</dbReference>
<keyword evidence="1" id="KW-1133">Transmembrane helix</keyword>
<feature type="transmembrane region" description="Helical" evidence="1">
    <location>
        <begin position="57"/>
        <end position="75"/>
    </location>
</feature>
<gene>
    <name evidence="2" type="ORF">DPMN_116265</name>
</gene>
<comment type="caution">
    <text evidence="2">The sequence shown here is derived from an EMBL/GenBank/DDBJ whole genome shotgun (WGS) entry which is preliminary data.</text>
</comment>
<sequence>MADMNATITCVSRNRVAEQEETVIANEIINIYDVLFCPMTGCGLHKIGEARRKGWKTVANVLNWFVLLVLSLFQIL</sequence>
<reference evidence="2" key="2">
    <citation type="submission" date="2020-11" db="EMBL/GenBank/DDBJ databases">
        <authorList>
            <person name="McCartney M.A."/>
            <person name="Auch B."/>
            <person name="Kono T."/>
            <person name="Mallez S."/>
            <person name="Becker A."/>
            <person name="Gohl D.M."/>
            <person name="Silverstein K.A.T."/>
            <person name="Koren S."/>
            <person name="Bechman K.B."/>
            <person name="Herman A."/>
            <person name="Abrahante J.E."/>
            <person name="Garbe J."/>
        </authorList>
    </citation>
    <scope>NUCLEOTIDE SEQUENCE</scope>
    <source>
        <strain evidence="2">Duluth1</strain>
        <tissue evidence="2">Whole animal</tissue>
    </source>
</reference>
<evidence type="ECO:0000313" key="2">
    <source>
        <dbReference type="EMBL" id="KAH3842761.1"/>
    </source>
</evidence>
<dbReference type="Proteomes" id="UP000828390">
    <property type="component" value="Unassembled WGS sequence"/>
</dbReference>
<dbReference type="AlphaFoldDB" id="A0A9D4QT99"/>
<accession>A0A9D4QT99</accession>
<organism evidence="2 3">
    <name type="scientific">Dreissena polymorpha</name>
    <name type="common">Zebra mussel</name>
    <name type="synonym">Mytilus polymorpha</name>
    <dbReference type="NCBI Taxonomy" id="45954"/>
    <lineage>
        <taxon>Eukaryota</taxon>
        <taxon>Metazoa</taxon>
        <taxon>Spiralia</taxon>
        <taxon>Lophotrochozoa</taxon>
        <taxon>Mollusca</taxon>
        <taxon>Bivalvia</taxon>
        <taxon>Autobranchia</taxon>
        <taxon>Heteroconchia</taxon>
        <taxon>Euheterodonta</taxon>
        <taxon>Imparidentia</taxon>
        <taxon>Neoheterodontei</taxon>
        <taxon>Myida</taxon>
        <taxon>Dreissenoidea</taxon>
        <taxon>Dreissenidae</taxon>
        <taxon>Dreissena</taxon>
    </lineage>
</organism>
<proteinExistence type="predicted"/>
<evidence type="ECO:0000313" key="3">
    <source>
        <dbReference type="Proteomes" id="UP000828390"/>
    </source>
</evidence>
<protein>
    <submittedName>
        <fullName evidence="2">Uncharacterized protein</fullName>
    </submittedName>
</protein>
<evidence type="ECO:0000256" key="1">
    <source>
        <dbReference type="SAM" id="Phobius"/>
    </source>
</evidence>
<keyword evidence="1" id="KW-0812">Transmembrane</keyword>
<name>A0A9D4QT99_DREPO</name>
<keyword evidence="1" id="KW-0472">Membrane</keyword>
<reference evidence="2" key="1">
    <citation type="journal article" date="2019" name="bioRxiv">
        <title>The Genome of the Zebra Mussel, Dreissena polymorpha: A Resource for Invasive Species Research.</title>
        <authorList>
            <person name="McCartney M.A."/>
            <person name="Auch B."/>
            <person name="Kono T."/>
            <person name="Mallez S."/>
            <person name="Zhang Y."/>
            <person name="Obille A."/>
            <person name="Becker A."/>
            <person name="Abrahante J.E."/>
            <person name="Garbe J."/>
            <person name="Badalamenti J.P."/>
            <person name="Herman A."/>
            <person name="Mangelson H."/>
            <person name="Liachko I."/>
            <person name="Sullivan S."/>
            <person name="Sone E.D."/>
            <person name="Koren S."/>
            <person name="Silverstein K.A.T."/>
            <person name="Beckman K.B."/>
            <person name="Gohl D.M."/>
        </authorList>
    </citation>
    <scope>NUCLEOTIDE SEQUENCE</scope>
    <source>
        <strain evidence="2">Duluth1</strain>
        <tissue evidence="2">Whole animal</tissue>
    </source>
</reference>